<gene>
    <name evidence="4" type="ORF">BU23DRAFT_499245</name>
</gene>
<dbReference type="GO" id="GO:0046872">
    <property type="term" value="F:metal ion binding"/>
    <property type="evidence" value="ECO:0007669"/>
    <property type="project" value="UniProtKB-KW"/>
</dbReference>
<organism evidence="4 5">
    <name type="scientific">Bimuria novae-zelandiae CBS 107.79</name>
    <dbReference type="NCBI Taxonomy" id="1447943"/>
    <lineage>
        <taxon>Eukaryota</taxon>
        <taxon>Fungi</taxon>
        <taxon>Dikarya</taxon>
        <taxon>Ascomycota</taxon>
        <taxon>Pezizomycotina</taxon>
        <taxon>Dothideomycetes</taxon>
        <taxon>Pleosporomycetidae</taxon>
        <taxon>Pleosporales</taxon>
        <taxon>Massarineae</taxon>
        <taxon>Didymosphaeriaceae</taxon>
        <taxon>Bimuria</taxon>
    </lineage>
</organism>
<accession>A0A6A5VNR8</accession>
<dbReference type="Proteomes" id="UP000800036">
    <property type="component" value="Unassembled WGS sequence"/>
</dbReference>
<dbReference type="PANTHER" id="PTHR47990">
    <property type="entry name" value="2-OXOGLUTARATE (2OG) AND FE(II)-DEPENDENT OXYGENASE SUPERFAMILY PROTEIN-RELATED"/>
    <property type="match status" value="1"/>
</dbReference>
<dbReference type="EMBL" id="ML976661">
    <property type="protein sequence ID" value="KAF1978149.1"/>
    <property type="molecule type" value="Genomic_DNA"/>
</dbReference>
<dbReference type="GO" id="GO:0044283">
    <property type="term" value="P:small molecule biosynthetic process"/>
    <property type="evidence" value="ECO:0007669"/>
    <property type="project" value="UniProtKB-ARBA"/>
</dbReference>
<dbReference type="Pfam" id="PF03171">
    <property type="entry name" value="2OG-FeII_Oxy"/>
    <property type="match status" value="1"/>
</dbReference>
<keyword evidence="5" id="KW-1185">Reference proteome</keyword>
<keyword evidence="2" id="KW-0560">Oxidoreductase</keyword>
<dbReference type="InterPro" id="IPR044861">
    <property type="entry name" value="IPNS-like_FE2OG_OXY"/>
</dbReference>
<keyword evidence="2" id="KW-0408">Iron</keyword>
<evidence type="ECO:0000256" key="2">
    <source>
        <dbReference type="RuleBase" id="RU003682"/>
    </source>
</evidence>
<name>A0A6A5VNR8_9PLEO</name>
<dbReference type="InterPro" id="IPR005123">
    <property type="entry name" value="Oxoglu/Fe-dep_dioxygenase_dom"/>
</dbReference>
<dbReference type="InterPro" id="IPR026992">
    <property type="entry name" value="DIOX_N"/>
</dbReference>
<keyword evidence="2" id="KW-0479">Metal-binding</keyword>
<dbReference type="GO" id="GO:0051213">
    <property type="term" value="F:dioxygenase activity"/>
    <property type="evidence" value="ECO:0007669"/>
    <property type="project" value="UniProtKB-KW"/>
</dbReference>
<protein>
    <submittedName>
        <fullName evidence="4">Putative leucoanthocyanidin dioxygenase</fullName>
    </submittedName>
</protein>
<dbReference type="AlphaFoldDB" id="A0A6A5VNR8"/>
<comment type="similarity">
    <text evidence="1 2">Belongs to the iron/ascorbate-dependent oxidoreductase family.</text>
</comment>
<evidence type="ECO:0000313" key="5">
    <source>
        <dbReference type="Proteomes" id="UP000800036"/>
    </source>
</evidence>
<proteinExistence type="inferred from homology"/>
<dbReference type="PROSITE" id="PS51471">
    <property type="entry name" value="FE2OG_OXY"/>
    <property type="match status" value="1"/>
</dbReference>
<feature type="domain" description="Fe2OG dioxygenase" evidence="3">
    <location>
        <begin position="187"/>
        <end position="291"/>
    </location>
</feature>
<keyword evidence="4" id="KW-0223">Dioxygenase</keyword>
<dbReference type="InterPro" id="IPR050231">
    <property type="entry name" value="Iron_ascorbate_oxido_reductase"/>
</dbReference>
<evidence type="ECO:0000259" key="3">
    <source>
        <dbReference type="PROSITE" id="PS51471"/>
    </source>
</evidence>
<dbReference type="InterPro" id="IPR027443">
    <property type="entry name" value="IPNS-like_sf"/>
</dbReference>
<dbReference type="Gene3D" id="2.60.120.330">
    <property type="entry name" value="B-lactam Antibiotic, Isopenicillin N Synthase, Chain"/>
    <property type="match status" value="1"/>
</dbReference>
<dbReference type="Pfam" id="PF14226">
    <property type="entry name" value="DIOX_N"/>
    <property type="match status" value="1"/>
</dbReference>
<reference evidence="4" key="1">
    <citation type="journal article" date="2020" name="Stud. Mycol.">
        <title>101 Dothideomycetes genomes: a test case for predicting lifestyles and emergence of pathogens.</title>
        <authorList>
            <person name="Haridas S."/>
            <person name="Albert R."/>
            <person name="Binder M."/>
            <person name="Bloem J."/>
            <person name="Labutti K."/>
            <person name="Salamov A."/>
            <person name="Andreopoulos B."/>
            <person name="Baker S."/>
            <person name="Barry K."/>
            <person name="Bills G."/>
            <person name="Bluhm B."/>
            <person name="Cannon C."/>
            <person name="Castanera R."/>
            <person name="Culley D."/>
            <person name="Daum C."/>
            <person name="Ezra D."/>
            <person name="Gonzalez J."/>
            <person name="Henrissat B."/>
            <person name="Kuo A."/>
            <person name="Liang C."/>
            <person name="Lipzen A."/>
            <person name="Lutzoni F."/>
            <person name="Magnuson J."/>
            <person name="Mondo S."/>
            <person name="Nolan M."/>
            <person name="Ohm R."/>
            <person name="Pangilinan J."/>
            <person name="Park H.-J."/>
            <person name="Ramirez L."/>
            <person name="Alfaro M."/>
            <person name="Sun H."/>
            <person name="Tritt A."/>
            <person name="Yoshinaga Y."/>
            <person name="Zwiers L.-H."/>
            <person name="Turgeon B."/>
            <person name="Goodwin S."/>
            <person name="Spatafora J."/>
            <person name="Crous P."/>
            <person name="Grigoriev I."/>
        </authorList>
    </citation>
    <scope>NUCLEOTIDE SEQUENCE</scope>
    <source>
        <strain evidence="4">CBS 107.79</strain>
    </source>
</reference>
<evidence type="ECO:0000256" key="1">
    <source>
        <dbReference type="ARBA" id="ARBA00008056"/>
    </source>
</evidence>
<evidence type="ECO:0000313" key="4">
    <source>
        <dbReference type="EMBL" id="KAF1978149.1"/>
    </source>
</evidence>
<sequence>MTPNAALPNPPIPIIDISAFTSNVAQEARQLTAQQLAKLGAKNGCVGISGHGVSSALLEEAFQVAHKFFDLPYEDKMKAPHPDGPIPHRGYSGSGRERAANKTALETNDDYSNVADVKEIYELGSDKNTLQYNIWLPEHVLPGFRDFTTKLFWELHKTSQAILEALIMSLDLTTEEADSVRSLNTGHENQLRLLHYPAVPNPTNENSRLGAHTDWSLFTLLFQDDHGGLEFLDRQTNTFIPASPKDGVLYMNIGDMFQRLSNEFYASAMHRVVTRLGKTAPRYSIPYFAIPGPDDIVRPQPSRVAVDGKQVYEPVTFSEYSMKMFETINVYDT</sequence>
<dbReference type="OrthoDB" id="288590at2759"/>
<dbReference type="SUPFAM" id="SSF51197">
    <property type="entry name" value="Clavaminate synthase-like"/>
    <property type="match status" value="1"/>
</dbReference>